<dbReference type="PANTHER" id="PTHR43439">
    <property type="entry name" value="PHENYLACETATE-COENZYME A LIGASE"/>
    <property type="match status" value="1"/>
</dbReference>
<evidence type="ECO:0000256" key="2">
    <source>
        <dbReference type="ARBA" id="ARBA00022553"/>
    </source>
</evidence>
<evidence type="ECO:0000313" key="6">
    <source>
        <dbReference type="Proteomes" id="UP000292702"/>
    </source>
</evidence>
<dbReference type="PANTHER" id="PTHR43439:SF2">
    <property type="entry name" value="ENZYME, PUTATIVE (JCVI)-RELATED"/>
    <property type="match status" value="1"/>
</dbReference>
<comment type="caution">
    <text evidence="5">The sequence shown here is derived from an EMBL/GenBank/DDBJ whole genome shotgun (WGS) entry which is preliminary data.</text>
</comment>
<dbReference type="InterPro" id="IPR013120">
    <property type="entry name" value="FAR_NAD-bd"/>
</dbReference>
<dbReference type="InterPro" id="IPR051414">
    <property type="entry name" value="Adenylate-forming_Reductase"/>
</dbReference>
<feature type="domain" description="AMP-dependent synthetase/ligase" evidence="3">
    <location>
        <begin position="25"/>
        <end position="351"/>
    </location>
</feature>
<dbReference type="Pfam" id="PF00501">
    <property type="entry name" value="AMP-binding"/>
    <property type="match status" value="1"/>
</dbReference>
<dbReference type="InterPro" id="IPR042099">
    <property type="entry name" value="ANL_N_sf"/>
</dbReference>
<keyword evidence="1" id="KW-0596">Phosphopantetheine</keyword>
<accession>A0A4R0RDY4</accession>
<dbReference type="InterPro" id="IPR020845">
    <property type="entry name" value="AMP-binding_CS"/>
</dbReference>
<dbReference type="AlphaFoldDB" id="A0A4R0RDY4"/>
<dbReference type="PROSITE" id="PS00455">
    <property type="entry name" value="AMP_BINDING"/>
    <property type="match status" value="1"/>
</dbReference>
<dbReference type="Gene3D" id="3.40.50.720">
    <property type="entry name" value="NAD(P)-binding Rossmann-like Domain"/>
    <property type="match status" value="1"/>
</dbReference>
<dbReference type="Gene3D" id="3.40.50.12780">
    <property type="entry name" value="N-terminal domain of ligase-like"/>
    <property type="match status" value="1"/>
</dbReference>
<dbReference type="SUPFAM" id="SSF51735">
    <property type="entry name" value="NAD(P)-binding Rossmann-fold domains"/>
    <property type="match status" value="1"/>
</dbReference>
<dbReference type="InterPro" id="IPR000873">
    <property type="entry name" value="AMP-dep_synth/lig_dom"/>
</dbReference>
<proteinExistence type="predicted"/>
<protein>
    <submittedName>
        <fullName evidence="5">Putative NRPS-like protein biosynthetic cluster</fullName>
    </submittedName>
</protein>
<dbReference type="SUPFAM" id="SSF56801">
    <property type="entry name" value="Acetyl-CoA synthetase-like"/>
    <property type="match status" value="1"/>
</dbReference>
<evidence type="ECO:0000259" key="4">
    <source>
        <dbReference type="Pfam" id="PF07993"/>
    </source>
</evidence>
<keyword evidence="6" id="KW-1185">Reference proteome</keyword>
<keyword evidence="2" id="KW-0597">Phosphoprotein</keyword>
<organism evidence="5 6">
    <name type="scientific">Steccherinum ochraceum</name>
    <dbReference type="NCBI Taxonomy" id="92696"/>
    <lineage>
        <taxon>Eukaryota</taxon>
        <taxon>Fungi</taxon>
        <taxon>Dikarya</taxon>
        <taxon>Basidiomycota</taxon>
        <taxon>Agaricomycotina</taxon>
        <taxon>Agaricomycetes</taxon>
        <taxon>Polyporales</taxon>
        <taxon>Steccherinaceae</taxon>
        <taxon>Steccherinum</taxon>
    </lineage>
</organism>
<dbReference type="OrthoDB" id="429813at2759"/>
<name>A0A4R0RDY4_9APHY</name>
<feature type="domain" description="Thioester reductase (TE)" evidence="4">
    <location>
        <begin position="709"/>
        <end position="944"/>
    </location>
</feature>
<dbReference type="Pfam" id="PF07993">
    <property type="entry name" value="NAD_binding_4"/>
    <property type="match status" value="1"/>
</dbReference>
<dbReference type="InterPro" id="IPR036291">
    <property type="entry name" value="NAD(P)-bd_dom_sf"/>
</dbReference>
<gene>
    <name evidence="5" type="ORF">EIP91_003420</name>
</gene>
<sequence length="1087" mass="117927">MTSHKHLPPLDGSLDVIPGFVDFHAENNPSLPWVKFPSPTRTGEADAINFLEFAQATHRIAHAVRPERKGEDGEVVAVLIHCDSILYIALLAGMVRAGLVPFSMSPRNSPEAIVELLQKTSSRKIVFSPALSPLTSAVEALVAEKGDAIDLIPLPEFHHVFPSLQNGVDNDIAAYPTRKTPVKPDDTVLILHSSGSTGLPKPIHQTNRTILQWCSCPVVALGREHNIRWGSSPLPTFHTMGVCMQFYAPLSSGEFVGLFAPQAPAPPTVPNAHNILETSRITGCNAIPMVPSFVEMWAQSEDNIRYLVSLNFLAFAGGPLSDANGTKLAAAGVKLFAVYGGTEFGVPTDLLDTDDTQGLDANVKTSADWAWMRIAEAYRPRWIPQGDGTYELEFLTCETHQPAVENLSDAKGYATSDLWLPHPTKKGLWKIVGRTDDVIVLGSGEKIVPLPQEGFIGSLPFVNGVVMFGRGRTQAGVLIEPRADAAVDPNDQTALTAFRNKIWPFIEEANKLAPSFARIFKEMIIVTDTAKPMHRAAKGTIMRKMVLSAYAHEIEQLYETVEASTSANGVDAPSSWDVESVEEWLVQHATIINNGQEPSATVDIFDQGFDSLSATYLRNRVIGGLRASSDPAAQASAADIHQEFIFMHPTLQHLALAVVGLVYPENAPRQVKSDKEQIDDFVEKFSADLPDFKAKQHVTSPSNEHVVLLTGSTGNLGSHILSALIRSPAVKTVYTLDRGVSSADRLKASFVDRGLSVELLKSDKLVLRVGDSSKPDLGLDAECLAEIRQSVTHIIHNAWKLDFNLSITSFQSHIAGARNFVDFSASCSHPVKLLFSSSIGAAQSWNPSQGPVPERVLASSELAVGPGYGESKYVAEKVLARARERGLETLSFRIGQLSGSTTSGAWNISDWVPIIVKSSIALGALPDLKGAVDWTPVDLAAQTIVDAVLSSAPIPDLINLVHPHPTSWTSVFSAVNKVLGGRLETIPFDEWLGRVEARSANATEQDFNDVPAIKLLRFFRAISNASAAYPDAPNAGGRALYEHWKARQLSPTLKEAKPIDAAAVALWMKYWTKTDAEFSAKSCNTKL</sequence>
<reference evidence="5 6" key="1">
    <citation type="submission" date="2018-11" db="EMBL/GenBank/DDBJ databases">
        <title>Genome assembly of Steccherinum ochraceum LE-BIN_3174, the white-rot fungus of the Steccherinaceae family (The Residual Polyporoid clade, Polyporales, Basidiomycota).</title>
        <authorList>
            <person name="Fedorova T.V."/>
            <person name="Glazunova O.A."/>
            <person name="Landesman E.O."/>
            <person name="Moiseenko K.V."/>
            <person name="Psurtseva N.V."/>
            <person name="Savinova O.S."/>
            <person name="Shakhova N.V."/>
            <person name="Tyazhelova T.V."/>
            <person name="Vasina D.V."/>
        </authorList>
    </citation>
    <scope>NUCLEOTIDE SEQUENCE [LARGE SCALE GENOMIC DNA]</scope>
    <source>
        <strain evidence="5 6">LE-BIN_3174</strain>
    </source>
</reference>
<evidence type="ECO:0000259" key="3">
    <source>
        <dbReference type="Pfam" id="PF00501"/>
    </source>
</evidence>
<evidence type="ECO:0000256" key="1">
    <source>
        <dbReference type="ARBA" id="ARBA00022450"/>
    </source>
</evidence>
<dbReference type="STRING" id="92696.A0A4R0RDY4"/>
<dbReference type="Pfam" id="PF23562">
    <property type="entry name" value="AMP-binding_C_3"/>
    <property type="match status" value="1"/>
</dbReference>
<dbReference type="EMBL" id="RWJN01000207">
    <property type="protein sequence ID" value="TCD64923.1"/>
    <property type="molecule type" value="Genomic_DNA"/>
</dbReference>
<evidence type="ECO:0000313" key="5">
    <source>
        <dbReference type="EMBL" id="TCD64923.1"/>
    </source>
</evidence>
<dbReference type="Proteomes" id="UP000292702">
    <property type="component" value="Unassembled WGS sequence"/>
</dbReference>